<protein>
    <submittedName>
        <fullName evidence="1">Uncharacterized protein</fullName>
    </submittedName>
</protein>
<gene>
    <name evidence="1" type="ORF">TTHERM_00393110</name>
</gene>
<dbReference type="AlphaFoldDB" id="Q233D8"/>
<sequence>MWNSQSCLQPTQIGLKINQKILEKISPYNFMNIVCDDDKISFSFYIFQNCNILQQDYKQDFQNKLLDEIRGQSQTQNENSSFKIEEVLKQIHQQQIANDLLKISKNTYSEKEENQQKNLTYCNEEPIYNQTIEINTSFVKNELKIDQFDERVDQKDLKVKEFISKNVESLNNKENQ</sequence>
<dbReference type="EMBL" id="GG662770">
    <property type="protein sequence ID" value="EAR91642.2"/>
    <property type="molecule type" value="Genomic_DNA"/>
</dbReference>
<dbReference type="HOGENOM" id="CLU_014971_0_0_1"/>
<proteinExistence type="predicted"/>
<dbReference type="KEGG" id="tet:TTHERM_00393110"/>
<name>Q233D8_TETTS</name>
<evidence type="ECO:0000313" key="2">
    <source>
        <dbReference type="Proteomes" id="UP000009168"/>
    </source>
</evidence>
<keyword evidence="2" id="KW-1185">Reference proteome</keyword>
<reference evidence="2" key="1">
    <citation type="journal article" date="2006" name="PLoS Biol.">
        <title>Macronuclear genome sequence of the ciliate Tetrahymena thermophila, a model eukaryote.</title>
        <authorList>
            <person name="Eisen J.A."/>
            <person name="Coyne R.S."/>
            <person name="Wu M."/>
            <person name="Wu D."/>
            <person name="Thiagarajan M."/>
            <person name="Wortman J.R."/>
            <person name="Badger J.H."/>
            <person name="Ren Q."/>
            <person name="Amedeo P."/>
            <person name="Jones K.M."/>
            <person name="Tallon L.J."/>
            <person name="Delcher A.L."/>
            <person name="Salzberg S.L."/>
            <person name="Silva J.C."/>
            <person name="Haas B.J."/>
            <person name="Majoros W.H."/>
            <person name="Farzad M."/>
            <person name="Carlton J.M."/>
            <person name="Smith R.K. Jr."/>
            <person name="Garg J."/>
            <person name="Pearlman R.E."/>
            <person name="Karrer K.M."/>
            <person name="Sun L."/>
            <person name="Manning G."/>
            <person name="Elde N.C."/>
            <person name="Turkewitz A.P."/>
            <person name="Asai D.J."/>
            <person name="Wilkes D.E."/>
            <person name="Wang Y."/>
            <person name="Cai H."/>
            <person name="Collins K."/>
            <person name="Stewart B.A."/>
            <person name="Lee S.R."/>
            <person name="Wilamowska K."/>
            <person name="Weinberg Z."/>
            <person name="Ruzzo W.L."/>
            <person name="Wloga D."/>
            <person name="Gaertig J."/>
            <person name="Frankel J."/>
            <person name="Tsao C.-C."/>
            <person name="Gorovsky M.A."/>
            <person name="Keeling P.J."/>
            <person name="Waller R.F."/>
            <person name="Patron N.J."/>
            <person name="Cherry J.M."/>
            <person name="Stover N.A."/>
            <person name="Krieger C.J."/>
            <person name="del Toro C."/>
            <person name="Ryder H.F."/>
            <person name="Williamson S.C."/>
            <person name="Barbeau R.A."/>
            <person name="Hamilton E.P."/>
            <person name="Orias E."/>
        </authorList>
    </citation>
    <scope>NUCLEOTIDE SEQUENCE [LARGE SCALE GENOMIC DNA]</scope>
    <source>
        <strain evidence="2">SB210</strain>
    </source>
</reference>
<organism evidence="1 2">
    <name type="scientific">Tetrahymena thermophila (strain SB210)</name>
    <dbReference type="NCBI Taxonomy" id="312017"/>
    <lineage>
        <taxon>Eukaryota</taxon>
        <taxon>Sar</taxon>
        <taxon>Alveolata</taxon>
        <taxon>Ciliophora</taxon>
        <taxon>Intramacronucleata</taxon>
        <taxon>Oligohymenophorea</taxon>
        <taxon>Hymenostomatida</taxon>
        <taxon>Tetrahymenina</taxon>
        <taxon>Tetrahymenidae</taxon>
        <taxon>Tetrahymena</taxon>
    </lineage>
</organism>
<evidence type="ECO:0000313" key="1">
    <source>
        <dbReference type="EMBL" id="EAR91642.2"/>
    </source>
</evidence>
<accession>Q233D8</accession>
<dbReference type="RefSeq" id="XP_001011887.2">
    <property type="nucleotide sequence ID" value="XM_001011887.2"/>
</dbReference>
<dbReference type="Proteomes" id="UP000009168">
    <property type="component" value="Unassembled WGS sequence"/>
</dbReference>
<dbReference type="GeneID" id="7822750"/>
<dbReference type="InParanoid" id="Q233D8"/>